<proteinExistence type="inferred from homology"/>
<evidence type="ECO:0000259" key="10">
    <source>
        <dbReference type="Pfam" id="PF19425"/>
    </source>
</evidence>
<dbReference type="PANTHER" id="PTHR21666">
    <property type="entry name" value="PEPTIDASE-RELATED"/>
    <property type="match status" value="1"/>
</dbReference>
<dbReference type="CDD" id="cd12797">
    <property type="entry name" value="M23_peptidase"/>
    <property type="match status" value="1"/>
</dbReference>
<comment type="similarity">
    <text evidence="3">Belongs to the peptidase M23B family.</text>
</comment>
<dbReference type="SUPFAM" id="SSF51261">
    <property type="entry name" value="Duplicated hybrid motif"/>
    <property type="match status" value="1"/>
</dbReference>
<accession>A0A377TFZ7</accession>
<evidence type="ECO:0000313" key="11">
    <source>
        <dbReference type="EMBL" id="STS21067.1"/>
    </source>
</evidence>
<sequence length="267" mass="29636">MTRLLKTPSIRRSVHANGEFQQMYSTDIVKENAYLSASRSGLESNEIATLQRSLPSRFNLRHLKKNESLKLVLQKKAGKSRVVTYKFTSGSFNYTAYRISDKKFYNLSDTSGKGSLDYPLPATARLSSPFNPARLNPVSGKVSPHNGIDYSMPMNTKIVSVIDGKITRTEYNSTMGYFVEVTGKAGVKTRYLHLNKILVTKGARVTRGGAIALSGNSGRSSGPHLHYELVINNNPVNSLAFRAAAPADNKLEQHAFAHARDYERYLD</sequence>
<dbReference type="AlphaFoldDB" id="A0A377TFZ7"/>
<dbReference type="InterPro" id="IPR045834">
    <property type="entry name" value="Csd3_N2"/>
</dbReference>
<dbReference type="Proteomes" id="UP000254821">
    <property type="component" value="Unassembled WGS sequence"/>
</dbReference>
<keyword evidence="7" id="KW-0862">Zinc</keyword>
<dbReference type="InterPro" id="IPR011055">
    <property type="entry name" value="Dup_hybrid_motif"/>
</dbReference>
<dbReference type="GO" id="GO:0004222">
    <property type="term" value="F:metalloendopeptidase activity"/>
    <property type="evidence" value="ECO:0007669"/>
    <property type="project" value="TreeGrafter"/>
</dbReference>
<dbReference type="InterPro" id="IPR050570">
    <property type="entry name" value="Cell_wall_metabolism_enzyme"/>
</dbReference>
<dbReference type="EC" id="3.4.24.75" evidence="11"/>
<evidence type="ECO:0000256" key="6">
    <source>
        <dbReference type="ARBA" id="ARBA00022801"/>
    </source>
</evidence>
<dbReference type="GO" id="GO:0046872">
    <property type="term" value="F:metal ion binding"/>
    <property type="evidence" value="ECO:0007669"/>
    <property type="project" value="UniProtKB-KW"/>
</dbReference>
<evidence type="ECO:0000256" key="8">
    <source>
        <dbReference type="ARBA" id="ARBA00023049"/>
    </source>
</evidence>
<evidence type="ECO:0000313" key="12">
    <source>
        <dbReference type="Proteomes" id="UP000254821"/>
    </source>
</evidence>
<protein>
    <submittedName>
        <fullName evidence="11">Glycyl-glycine endopeptidase lytM</fullName>
        <ecNumber evidence="11">3.4.24.75</ecNumber>
    </submittedName>
</protein>
<name>A0A377TFZ7_HAFAL</name>
<evidence type="ECO:0000256" key="7">
    <source>
        <dbReference type="ARBA" id="ARBA00022833"/>
    </source>
</evidence>
<evidence type="ECO:0000256" key="4">
    <source>
        <dbReference type="ARBA" id="ARBA00022670"/>
    </source>
</evidence>
<keyword evidence="6 11" id="KW-0378">Hydrolase</keyword>
<evidence type="ECO:0000256" key="2">
    <source>
        <dbReference type="ARBA" id="ARBA00004196"/>
    </source>
</evidence>
<organism evidence="11 12">
    <name type="scientific">Hafnia alvei</name>
    <dbReference type="NCBI Taxonomy" id="569"/>
    <lineage>
        <taxon>Bacteria</taxon>
        <taxon>Pseudomonadati</taxon>
        <taxon>Pseudomonadota</taxon>
        <taxon>Gammaproteobacteria</taxon>
        <taxon>Enterobacterales</taxon>
        <taxon>Hafniaceae</taxon>
        <taxon>Hafnia</taxon>
    </lineage>
</organism>
<keyword evidence="4" id="KW-0645">Protease</keyword>
<dbReference type="Gene3D" id="3.10.450.350">
    <property type="match status" value="1"/>
</dbReference>
<dbReference type="Gene3D" id="2.70.70.10">
    <property type="entry name" value="Glucose Permease (Domain IIA)"/>
    <property type="match status" value="1"/>
</dbReference>
<dbReference type="GO" id="GO:0006508">
    <property type="term" value="P:proteolysis"/>
    <property type="evidence" value="ECO:0007669"/>
    <property type="project" value="UniProtKB-KW"/>
</dbReference>
<evidence type="ECO:0000256" key="5">
    <source>
        <dbReference type="ARBA" id="ARBA00022723"/>
    </source>
</evidence>
<keyword evidence="8" id="KW-0482">Metalloprotease</keyword>
<gene>
    <name evidence="11" type="primary">lytM_2</name>
    <name evidence="11" type="ORF">NCTC8105_05216</name>
</gene>
<feature type="domain" description="M23ase beta-sheet core" evidence="9">
    <location>
        <begin position="144"/>
        <end position="237"/>
    </location>
</feature>
<keyword evidence="5" id="KW-0479">Metal-binding</keyword>
<dbReference type="PANTHER" id="PTHR21666:SF292">
    <property type="entry name" value="MUREIN DD-ENDOPEPTIDASE MEPM"/>
    <property type="match status" value="1"/>
</dbReference>
<feature type="domain" description="Csd3-like second N-terminal" evidence="10">
    <location>
        <begin position="18"/>
        <end position="132"/>
    </location>
</feature>
<dbReference type="GO" id="GO:0030313">
    <property type="term" value="C:cell envelope"/>
    <property type="evidence" value="ECO:0007669"/>
    <property type="project" value="UniProtKB-SubCell"/>
</dbReference>
<dbReference type="InterPro" id="IPR016047">
    <property type="entry name" value="M23ase_b-sheet_dom"/>
</dbReference>
<dbReference type="Pfam" id="PF01551">
    <property type="entry name" value="Peptidase_M23"/>
    <property type="match status" value="1"/>
</dbReference>
<evidence type="ECO:0000256" key="1">
    <source>
        <dbReference type="ARBA" id="ARBA00001947"/>
    </source>
</evidence>
<evidence type="ECO:0000256" key="3">
    <source>
        <dbReference type="ARBA" id="ARBA00006646"/>
    </source>
</evidence>
<dbReference type="Pfam" id="PF19425">
    <property type="entry name" value="Csd3_N2"/>
    <property type="match status" value="1"/>
</dbReference>
<dbReference type="EMBL" id="UGHP01000002">
    <property type="protein sequence ID" value="STS21067.1"/>
    <property type="molecule type" value="Genomic_DNA"/>
</dbReference>
<reference evidence="11 12" key="1">
    <citation type="submission" date="2018-06" db="EMBL/GenBank/DDBJ databases">
        <authorList>
            <consortium name="Pathogen Informatics"/>
            <person name="Doyle S."/>
        </authorList>
    </citation>
    <scope>NUCLEOTIDE SEQUENCE [LARGE SCALE GENOMIC DNA]</scope>
    <source>
        <strain evidence="11 12">NCTC8105</strain>
    </source>
</reference>
<evidence type="ECO:0000259" key="9">
    <source>
        <dbReference type="Pfam" id="PF01551"/>
    </source>
</evidence>
<comment type="cofactor">
    <cofactor evidence="1">
        <name>Zn(2+)</name>
        <dbReference type="ChEBI" id="CHEBI:29105"/>
    </cofactor>
</comment>
<comment type="subcellular location">
    <subcellularLocation>
        <location evidence="2">Cell envelope</location>
    </subcellularLocation>
</comment>